<evidence type="ECO:0000256" key="8">
    <source>
        <dbReference type="ARBA" id="ARBA00023136"/>
    </source>
</evidence>
<keyword evidence="6 9" id="KW-0378">Hydrolase</keyword>
<feature type="active site" evidence="9">
    <location>
        <position position="132"/>
    </location>
</feature>
<comment type="catalytic activity">
    <reaction evidence="9 10">
        <text>Release of signal peptides from bacterial membrane prolipoproteins. Hydrolyzes -Xaa-Yaa-Zaa-|-(S,diacylglyceryl)Cys-, in which Xaa is hydrophobic (preferably Leu), and Yaa (Ala or Ser) and Zaa (Gly or Ala) have small, neutral side chains.</text>
        <dbReference type="EC" id="3.4.23.36"/>
    </reaction>
</comment>
<sequence>MRKWLLLALVVVVIDQFSKLWIDGNLFYGQTIPVIPSFNIVKAYNPGAAFSFLADAGGWQRHFFSVIAVVVSIGLVWMLRKNSTNRLLSSALSLILGGAIGNLIDRIAYGHVVDFIQIYYQQWYYPAFNLADSAICVGAALMIIDSFKKQPDVAH</sequence>
<dbReference type="GO" id="GO:0004190">
    <property type="term" value="F:aspartic-type endopeptidase activity"/>
    <property type="evidence" value="ECO:0007669"/>
    <property type="project" value="UniProtKB-UniRule"/>
</dbReference>
<dbReference type="PRINTS" id="PR00781">
    <property type="entry name" value="LIPOSIGPTASE"/>
</dbReference>
<feature type="transmembrane region" description="Helical" evidence="9">
    <location>
        <begin position="62"/>
        <end position="80"/>
    </location>
</feature>
<evidence type="ECO:0000256" key="9">
    <source>
        <dbReference type="HAMAP-Rule" id="MF_00161"/>
    </source>
</evidence>
<dbReference type="InterPro" id="IPR001872">
    <property type="entry name" value="Peptidase_A8"/>
</dbReference>
<dbReference type="AlphaFoldDB" id="A0A840MK46"/>
<reference evidence="12 13" key="1">
    <citation type="submission" date="2020-08" db="EMBL/GenBank/DDBJ databases">
        <title>Genomic Encyclopedia of Type Strains, Phase IV (KMG-IV): sequencing the most valuable type-strain genomes for metagenomic binning, comparative biology and taxonomic classification.</title>
        <authorList>
            <person name="Goeker M."/>
        </authorList>
    </citation>
    <scope>NUCLEOTIDE SEQUENCE [LARGE SCALE GENOMIC DNA]</scope>
    <source>
        <strain evidence="12 13">DSM 27165</strain>
    </source>
</reference>
<evidence type="ECO:0000256" key="6">
    <source>
        <dbReference type="ARBA" id="ARBA00022801"/>
    </source>
</evidence>
<comment type="subcellular location">
    <subcellularLocation>
        <location evidence="9">Cell membrane</location>
        <topology evidence="9">Multi-pass membrane protein</topology>
    </subcellularLocation>
</comment>
<comment type="function">
    <text evidence="9 10">This protein specifically catalyzes the removal of signal peptides from prolipoproteins.</text>
</comment>
<evidence type="ECO:0000256" key="11">
    <source>
        <dbReference type="RuleBase" id="RU004181"/>
    </source>
</evidence>
<evidence type="ECO:0000256" key="7">
    <source>
        <dbReference type="ARBA" id="ARBA00022989"/>
    </source>
</evidence>
<dbReference type="PROSITE" id="PS00855">
    <property type="entry name" value="SPASE_II"/>
    <property type="match status" value="1"/>
</dbReference>
<keyword evidence="13" id="KW-1185">Reference proteome</keyword>
<feature type="transmembrane region" description="Helical" evidence="9">
    <location>
        <begin position="87"/>
        <end position="104"/>
    </location>
</feature>
<organism evidence="12 13">
    <name type="scientific">Chitinivorax tropicus</name>
    <dbReference type="NCBI Taxonomy" id="714531"/>
    <lineage>
        <taxon>Bacteria</taxon>
        <taxon>Pseudomonadati</taxon>
        <taxon>Pseudomonadota</taxon>
        <taxon>Betaproteobacteria</taxon>
        <taxon>Chitinivorax</taxon>
    </lineage>
</organism>
<feature type="transmembrane region" description="Helical" evidence="9">
    <location>
        <begin position="124"/>
        <end position="144"/>
    </location>
</feature>
<dbReference type="NCBIfam" id="TIGR00077">
    <property type="entry name" value="lspA"/>
    <property type="match status" value="1"/>
</dbReference>
<evidence type="ECO:0000256" key="4">
    <source>
        <dbReference type="ARBA" id="ARBA00022692"/>
    </source>
</evidence>
<proteinExistence type="inferred from homology"/>
<accession>A0A840MK46</accession>
<dbReference type="PANTHER" id="PTHR33695">
    <property type="entry name" value="LIPOPROTEIN SIGNAL PEPTIDASE"/>
    <property type="match status" value="1"/>
</dbReference>
<dbReference type="EC" id="3.4.23.36" evidence="9"/>
<feature type="active site" evidence="9">
    <location>
        <position position="114"/>
    </location>
</feature>
<keyword evidence="4 9" id="KW-0812">Transmembrane</keyword>
<gene>
    <name evidence="9" type="primary">lspA</name>
    <name evidence="12" type="ORF">HNQ59_000198</name>
</gene>
<dbReference type="GO" id="GO:0005886">
    <property type="term" value="C:plasma membrane"/>
    <property type="evidence" value="ECO:0007669"/>
    <property type="project" value="UniProtKB-SubCell"/>
</dbReference>
<comment type="similarity">
    <text evidence="1 9 11">Belongs to the peptidase A8 family.</text>
</comment>
<keyword evidence="2 9" id="KW-1003">Cell membrane</keyword>
<dbReference type="EMBL" id="JACHHY010000001">
    <property type="protein sequence ID" value="MBB5016936.1"/>
    <property type="molecule type" value="Genomic_DNA"/>
</dbReference>
<evidence type="ECO:0000256" key="3">
    <source>
        <dbReference type="ARBA" id="ARBA00022670"/>
    </source>
</evidence>
<evidence type="ECO:0000313" key="12">
    <source>
        <dbReference type="EMBL" id="MBB5016936.1"/>
    </source>
</evidence>
<comment type="pathway">
    <text evidence="9">Protein modification; lipoprotein biosynthesis (signal peptide cleavage).</text>
</comment>
<comment type="caution">
    <text evidence="9">Lacks conserved residue(s) required for the propagation of feature annotation.</text>
</comment>
<keyword evidence="3 9" id="KW-0645">Protease</keyword>
<dbReference type="Proteomes" id="UP000575898">
    <property type="component" value="Unassembled WGS sequence"/>
</dbReference>
<dbReference type="UniPathway" id="UPA00665"/>
<dbReference type="PANTHER" id="PTHR33695:SF1">
    <property type="entry name" value="LIPOPROTEIN SIGNAL PEPTIDASE"/>
    <property type="match status" value="1"/>
</dbReference>
<evidence type="ECO:0000256" key="5">
    <source>
        <dbReference type="ARBA" id="ARBA00022750"/>
    </source>
</evidence>
<keyword evidence="7 9" id="KW-1133">Transmembrane helix</keyword>
<dbReference type="RefSeq" id="WP_184033913.1">
    <property type="nucleotide sequence ID" value="NZ_JACHHY010000001.1"/>
</dbReference>
<dbReference type="HAMAP" id="MF_00161">
    <property type="entry name" value="LspA"/>
    <property type="match status" value="1"/>
</dbReference>
<keyword evidence="5 9" id="KW-0064">Aspartyl protease</keyword>
<protein>
    <recommendedName>
        <fullName evidence="9">Lipoprotein signal peptidase</fullName>
        <ecNumber evidence="9">3.4.23.36</ecNumber>
    </recommendedName>
    <alternativeName>
        <fullName evidence="9">Prolipoprotein signal peptidase</fullName>
    </alternativeName>
    <alternativeName>
        <fullName evidence="9">Signal peptidase II</fullName>
        <shortName evidence="9">SPase II</shortName>
    </alternativeName>
</protein>
<keyword evidence="8 9" id="KW-0472">Membrane</keyword>
<evidence type="ECO:0000256" key="10">
    <source>
        <dbReference type="RuleBase" id="RU000594"/>
    </source>
</evidence>
<evidence type="ECO:0000256" key="1">
    <source>
        <dbReference type="ARBA" id="ARBA00006139"/>
    </source>
</evidence>
<name>A0A840MK46_9PROT</name>
<evidence type="ECO:0000313" key="13">
    <source>
        <dbReference type="Proteomes" id="UP000575898"/>
    </source>
</evidence>
<dbReference type="Pfam" id="PF01252">
    <property type="entry name" value="Peptidase_A8"/>
    <property type="match status" value="1"/>
</dbReference>
<evidence type="ECO:0000256" key="2">
    <source>
        <dbReference type="ARBA" id="ARBA00022475"/>
    </source>
</evidence>
<comment type="caution">
    <text evidence="12">The sequence shown here is derived from an EMBL/GenBank/DDBJ whole genome shotgun (WGS) entry which is preliminary data.</text>
</comment>
<dbReference type="GO" id="GO:0006508">
    <property type="term" value="P:proteolysis"/>
    <property type="evidence" value="ECO:0007669"/>
    <property type="project" value="UniProtKB-KW"/>
</dbReference>